<gene>
    <name evidence="1" type="ORF">C9I47_2076</name>
</gene>
<proteinExistence type="predicted"/>
<dbReference type="EMBL" id="CP029843">
    <property type="protein sequence ID" value="AWV07759.1"/>
    <property type="molecule type" value="Genomic_DNA"/>
</dbReference>
<dbReference type="KEGG" id="lmb:C9I47_2076"/>
<name>A0A2U9TDU2_9GAMM</name>
<reference evidence="1 2" key="1">
    <citation type="submission" date="2018-05" db="EMBL/GenBank/DDBJ databases">
        <title>The complete genome of Lysobacter maris HZ9B, a marine bacterium antagonistic against terrestrial plant pathogens.</title>
        <authorList>
            <person name="Zhang X.-Q."/>
        </authorList>
    </citation>
    <scope>NUCLEOTIDE SEQUENCE [LARGE SCALE GENOMIC DNA]</scope>
    <source>
        <strain evidence="1 2">HZ9B</strain>
    </source>
</reference>
<dbReference type="Proteomes" id="UP000249447">
    <property type="component" value="Chromosome"/>
</dbReference>
<organism evidence="1 2">
    <name type="scientific">Marilutibacter maris</name>
    <dbReference type="NCBI Taxonomy" id="1605891"/>
    <lineage>
        <taxon>Bacteria</taxon>
        <taxon>Pseudomonadati</taxon>
        <taxon>Pseudomonadota</taxon>
        <taxon>Gammaproteobacteria</taxon>
        <taxon>Lysobacterales</taxon>
        <taxon>Lysobacteraceae</taxon>
        <taxon>Marilutibacter</taxon>
    </lineage>
</organism>
<sequence length="133" mass="14896">MLPSSEEEARHITYRTFLHTLEALAAAPETQCELMGDFNTAWEIRDDALAGHYLMGTGFFSAPQESAVLELLAAVRPIPVNDMPAGSGRAVNLAAMRHPAWEPIRDMARNLIMTLAPVTEINREYLRHHPDMR</sequence>
<dbReference type="AlphaFoldDB" id="A0A2U9TDU2"/>
<evidence type="ECO:0000313" key="2">
    <source>
        <dbReference type="Proteomes" id="UP000249447"/>
    </source>
</evidence>
<protein>
    <submittedName>
        <fullName evidence="1">Uncharacterized protein</fullName>
    </submittedName>
</protein>
<accession>A0A2U9TDU2</accession>
<keyword evidence="2" id="KW-1185">Reference proteome</keyword>
<evidence type="ECO:0000313" key="1">
    <source>
        <dbReference type="EMBL" id="AWV07759.1"/>
    </source>
</evidence>